<dbReference type="GO" id="GO:0003712">
    <property type="term" value="F:transcription coregulator activity"/>
    <property type="evidence" value="ECO:0007669"/>
    <property type="project" value="InterPro"/>
</dbReference>
<comment type="similarity">
    <text evidence="2 8">Belongs to the Mediator complex subunit 6 family.</text>
</comment>
<feature type="region of interest" description="Disordered" evidence="9">
    <location>
        <begin position="174"/>
        <end position="222"/>
    </location>
</feature>
<dbReference type="EMBL" id="HF935612">
    <property type="protein sequence ID" value="CCX11354.1"/>
    <property type="molecule type" value="Genomic_DNA"/>
</dbReference>
<dbReference type="OrthoDB" id="344220at2759"/>
<gene>
    <name evidence="8" type="primary">MED6</name>
    <name evidence="10" type="ORF">PCON_10948</name>
</gene>
<evidence type="ECO:0000256" key="1">
    <source>
        <dbReference type="ARBA" id="ARBA00004123"/>
    </source>
</evidence>
<comment type="subcellular location">
    <subcellularLocation>
        <location evidence="1 8">Nucleus</location>
    </subcellularLocation>
</comment>
<organism evidence="10 11">
    <name type="scientific">Pyronema omphalodes (strain CBS 100304)</name>
    <name type="common">Pyronema confluens</name>
    <dbReference type="NCBI Taxonomy" id="1076935"/>
    <lineage>
        <taxon>Eukaryota</taxon>
        <taxon>Fungi</taxon>
        <taxon>Dikarya</taxon>
        <taxon>Ascomycota</taxon>
        <taxon>Pezizomycotina</taxon>
        <taxon>Pezizomycetes</taxon>
        <taxon>Pezizales</taxon>
        <taxon>Pyronemataceae</taxon>
        <taxon>Pyronema</taxon>
    </lineage>
</organism>
<dbReference type="STRING" id="1076935.U4L4E8"/>
<evidence type="ECO:0000256" key="2">
    <source>
        <dbReference type="ARBA" id="ARBA00007526"/>
    </source>
</evidence>
<dbReference type="PANTHER" id="PTHR13104">
    <property type="entry name" value="MED-6-RELATED"/>
    <property type="match status" value="1"/>
</dbReference>
<dbReference type="GO" id="GO:0016592">
    <property type="term" value="C:mediator complex"/>
    <property type="evidence" value="ECO:0007669"/>
    <property type="project" value="InterPro"/>
</dbReference>
<comment type="subunit">
    <text evidence="8">Component of the Mediator complex.</text>
</comment>
<evidence type="ECO:0000313" key="11">
    <source>
        <dbReference type="Proteomes" id="UP000018144"/>
    </source>
</evidence>
<dbReference type="AlphaFoldDB" id="U4L4E8"/>
<evidence type="ECO:0000256" key="9">
    <source>
        <dbReference type="SAM" id="MobiDB-lite"/>
    </source>
</evidence>
<sequence length="290" mass="31769">MADIPRPRTPLDETTWRYPQFISNFGPLNENLVMHYFYESSFYDPTSSNGQLMAQINRNPAAAAKITSNHDFFEALKKFRGTEYILTVANNEAGIFVIRKQIRKAPRDVNVNGRMQKVEDVSVVQDYFIVGENIYQAPLVGAVVQNRLLTITRDLRETLKLAMEATSKAAEEAAIATTTASATPATSQQPGTQPQTAVGTPTPGGQQPGAQQLPQKTQSRKQMDEMLLRTSLELSAKFGDEFMDDHAPLLDNPGSMLATGAGIKGPSSAQDAMKRGSTPVPPRPQIGMKK</sequence>
<comment type="function">
    <text evidence="8">Component of the Mediator complex, a coactivator involved in the regulated transcription of nearly all RNA polymerase II-dependent genes. Mediator functions as a bridge to convey information from gene-specific regulatory proteins to the basal RNA polymerase II transcription machinery. Mediator is recruited to promoters by direct interactions with regulatory proteins and serves as a scaffold for the assembly of a functional preinitiation complex with RNA polymerase II and the general transcription factors.</text>
</comment>
<dbReference type="OMA" id="ASHGHTY"/>
<feature type="compositionally biased region" description="Low complexity" evidence="9">
    <location>
        <begin position="174"/>
        <end position="217"/>
    </location>
</feature>
<proteinExistence type="inferred from homology"/>
<dbReference type="Gene3D" id="3.10.450.580">
    <property type="entry name" value="Mediator complex, subunit Med6"/>
    <property type="match status" value="1"/>
</dbReference>
<keyword evidence="8" id="KW-0010">Activator</keyword>
<keyword evidence="5 8" id="KW-0804">Transcription</keyword>
<evidence type="ECO:0000256" key="6">
    <source>
        <dbReference type="ARBA" id="ARBA00023242"/>
    </source>
</evidence>
<keyword evidence="4 8" id="KW-0805">Transcription regulation</keyword>
<dbReference type="InterPro" id="IPR007018">
    <property type="entry name" value="Mediator_Med6"/>
</dbReference>
<dbReference type="GO" id="GO:0006357">
    <property type="term" value="P:regulation of transcription by RNA polymerase II"/>
    <property type="evidence" value="ECO:0007669"/>
    <property type="project" value="InterPro"/>
</dbReference>
<evidence type="ECO:0000256" key="3">
    <source>
        <dbReference type="ARBA" id="ARBA00020634"/>
    </source>
</evidence>
<dbReference type="Pfam" id="PF04934">
    <property type="entry name" value="Med6"/>
    <property type="match status" value="1"/>
</dbReference>
<evidence type="ECO:0000256" key="7">
    <source>
        <dbReference type="ARBA" id="ARBA00031259"/>
    </source>
</evidence>
<protein>
    <recommendedName>
        <fullName evidence="3 8">Mediator of RNA polymerase II transcription subunit 6</fullName>
    </recommendedName>
    <alternativeName>
        <fullName evidence="7 8">Mediator complex subunit 6</fullName>
    </alternativeName>
</protein>
<evidence type="ECO:0000256" key="4">
    <source>
        <dbReference type="ARBA" id="ARBA00023015"/>
    </source>
</evidence>
<dbReference type="InterPro" id="IPR038566">
    <property type="entry name" value="Mediator_Med6_sf"/>
</dbReference>
<evidence type="ECO:0000256" key="5">
    <source>
        <dbReference type="ARBA" id="ARBA00023163"/>
    </source>
</evidence>
<evidence type="ECO:0000256" key="8">
    <source>
        <dbReference type="RuleBase" id="RU364143"/>
    </source>
</evidence>
<accession>U4L4E8</accession>
<name>U4L4E8_PYROM</name>
<dbReference type="Proteomes" id="UP000018144">
    <property type="component" value="Unassembled WGS sequence"/>
</dbReference>
<feature type="region of interest" description="Disordered" evidence="9">
    <location>
        <begin position="246"/>
        <end position="290"/>
    </location>
</feature>
<keyword evidence="11" id="KW-1185">Reference proteome</keyword>
<reference evidence="10 11" key="1">
    <citation type="journal article" date="2013" name="PLoS Genet.">
        <title>The genome and development-dependent transcriptomes of Pyronema confluens: a window into fungal evolution.</title>
        <authorList>
            <person name="Traeger S."/>
            <person name="Altegoer F."/>
            <person name="Freitag M."/>
            <person name="Gabaldon T."/>
            <person name="Kempken F."/>
            <person name="Kumar A."/>
            <person name="Marcet-Houben M."/>
            <person name="Poggeler S."/>
            <person name="Stajich J.E."/>
            <person name="Nowrousian M."/>
        </authorList>
    </citation>
    <scope>NUCLEOTIDE SEQUENCE [LARGE SCALE GENOMIC DNA]</scope>
    <source>
        <strain evidence="11">CBS 100304</strain>
        <tissue evidence="10">Vegetative mycelium</tissue>
    </source>
</reference>
<dbReference type="eggNOG" id="KOG3169">
    <property type="taxonomic scope" value="Eukaryota"/>
</dbReference>
<keyword evidence="6 8" id="KW-0539">Nucleus</keyword>
<evidence type="ECO:0000313" key="10">
    <source>
        <dbReference type="EMBL" id="CCX11354.1"/>
    </source>
</evidence>